<evidence type="ECO:0000313" key="3">
    <source>
        <dbReference type="Proteomes" id="UP000759537"/>
    </source>
</evidence>
<sequence>MLHCFSGFHRLDPATRSWHPSNNKHMQLWLGFSTLIFAPHATFFNTRWNYRDLIDGYGNGFLNGKHKEAREIASKPSSEIDALILERILLSLDEDNALETFFDAIPGFCNSKLTILPLPFRVEEKLRQALDGFLNRTFTSNLVSESVRASRLITCLNAAHAALGPDAVSQILDNVFKGRWDEALQSIEVGHALRRRGHSRDHDLNVRRIIACIITRVRGRDDRWTALVKEAFGVPDGVLRDNLAHGDDSVLLSILIHVSRQASRAGSRTWEILPSLSKFDVRNTHSGLQDDFCTMWTEIAQEAKNQGSHSTSAQILREFSHLYVALHQDTDSDADNLDFISLYDIASDRLDSTTRVPVAVSSAISGATSRPIQPGDSADAAPHQSTLDCDTALRLAEETNVRGFPPPPYPSTTGEIGEASQTSTATSPFHSSGSPSSDGSSQDGVAAVQPDNTSAAELSYPLSTVPTPAPVLVPTPPANVLSKSSATYCSAGGRAE</sequence>
<feature type="region of interest" description="Disordered" evidence="1">
    <location>
        <begin position="365"/>
        <end position="384"/>
    </location>
</feature>
<accession>A0A9P5JTB0</accession>
<dbReference type="AlphaFoldDB" id="A0A9P5JTB0"/>
<evidence type="ECO:0000313" key="2">
    <source>
        <dbReference type="EMBL" id="KAF8462208.1"/>
    </source>
</evidence>
<feature type="compositionally biased region" description="Pro residues" evidence="1">
    <location>
        <begin position="467"/>
        <end position="477"/>
    </location>
</feature>
<dbReference type="EMBL" id="WHVB01000099">
    <property type="protein sequence ID" value="KAF8462208.1"/>
    <property type="molecule type" value="Genomic_DNA"/>
</dbReference>
<reference evidence="2" key="1">
    <citation type="submission" date="2019-10" db="EMBL/GenBank/DDBJ databases">
        <authorList>
            <consortium name="DOE Joint Genome Institute"/>
            <person name="Kuo A."/>
            <person name="Miyauchi S."/>
            <person name="Kiss E."/>
            <person name="Drula E."/>
            <person name="Kohler A."/>
            <person name="Sanchez-Garcia M."/>
            <person name="Andreopoulos B."/>
            <person name="Barry K.W."/>
            <person name="Bonito G."/>
            <person name="Buee M."/>
            <person name="Carver A."/>
            <person name="Chen C."/>
            <person name="Cichocki N."/>
            <person name="Clum A."/>
            <person name="Culley D."/>
            <person name="Crous P.W."/>
            <person name="Fauchery L."/>
            <person name="Girlanda M."/>
            <person name="Hayes R."/>
            <person name="Keri Z."/>
            <person name="LaButti K."/>
            <person name="Lipzen A."/>
            <person name="Lombard V."/>
            <person name="Magnuson J."/>
            <person name="Maillard F."/>
            <person name="Morin E."/>
            <person name="Murat C."/>
            <person name="Nolan M."/>
            <person name="Ohm R."/>
            <person name="Pangilinan J."/>
            <person name="Pereira M."/>
            <person name="Perotto S."/>
            <person name="Peter M."/>
            <person name="Riley R."/>
            <person name="Sitrit Y."/>
            <person name="Stielow B."/>
            <person name="Szollosi G."/>
            <person name="Zifcakova L."/>
            <person name="Stursova M."/>
            <person name="Spatafora J.W."/>
            <person name="Tedersoo L."/>
            <person name="Vaario L.-M."/>
            <person name="Yamada A."/>
            <person name="Yan M."/>
            <person name="Wang P."/>
            <person name="Xu J."/>
            <person name="Bruns T."/>
            <person name="Baldrian P."/>
            <person name="Vilgalys R."/>
            <person name="Henrissat B."/>
            <person name="Grigoriev I.V."/>
            <person name="Hibbett D."/>
            <person name="Nagy L.G."/>
            <person name="Martin F.M."/>
        </authorList>
    </citation>
    <scope>NUCLEOTIDE SEQUENCE</scope>
    <source>
        <strain evidence="2">Prilba</strain>
    </source>
</reference>
<feature type="compositionally biased region" description="Polar residues" evidence="1">
    <location>
        <begin position="411"/>
        <end position="426"/>
    </location>
</feature>
<protein>
    <submittedName>
        <fullName evidence="2">Uncharacterized protein</fullName>
    </submittedName>
</protein>
<dbReference type="OrthoDB" id="3258712at2759"/>
<organism evidence="2 3">
    <name type="scientific">Russula ochroleuca</name>
    <dbReference type="NCBI Taxonomy" id="152965"/>
    <lineage>
        <taxon>Eukaryota</taxon>
        <taxon>Fungi</taxon>
        <taxon>Dikarya</taxon>
        <taxon>Basidiomycota</taxon>
        <taxon>Agaricomycotina</taxon>
        <taxon>Agaricomycetes</taxon>
        <taxon>Russulales</taxon>
        <taxon>Russulaceae</taxon>
        <taxon>Russula</taxon>
    </lineage>
</organism>
<dbReference type="Proteomes" id="UP000759537">
    <property type="component" value="Unassembled WGS sequence"/>
</dbReference>
<feature type="compositionally biased region" description="Low complexity" evidence="1">
    <location>
        <begin position="427"/>
        <end position="441"/>
    </location>
</feature>
<comment type="caution">
    <text evidence="2">The sequence shown here is derived from an EMBL/GenBank/DDBJ whole genome shotgun (WGS) entry which is preliminary data.</text>
</comment>
<name>A0A9P5JTB0_9AGAM</name>
<gene>
    <name evidence="2" type="ORF">DFH94DRAFT_699842</name>
</gene>
<proteinExistence type="predicted"/>
<keyword evidence="3" id="KW-1185">Reference proteome</keyword>
<reference evidence="2" key="2">
    <citation type="journal article" date="2020" name="Nat. Commun.">
        <title>Large-scale genome sequencing of mycorrhizal fungi provides insights into the early evolution of symbiotic traits.</title>
        <authorList>
            <person name="Miyauchi S."/>
            <person name="Kiss E."/>
            <person name="Kuo A."/>
            <person name="Drula E."/>
            <person name="Kohler A."/>
            <person name="Sanchez-Garcia M."/>
            <person name="Morin E."/>
            <person name="Andreopoulos B."/>
            <person name="Barry K.W."/>
            <person name="Bonito G."/>
            <person name="Buee M."/>
            <person name="Carver A."/>
            <person name="Chen C."/>
            <person name="Cichocki N."/>
            <person name="Clum A."/>
            <person name="Culley D."/>
            <person name="Crous P.W."/>
            <person name="Fauchery L."/>
            <person name="Girlanda M."/>
            <person name="Hayes R.D."/>
            <person name="Keri Z."/>
            <person name="LaButti K."/>
            <person name="Lipzen A."/>
            <person name="Lombard V."/>
            <person name="Magnuson J."/>
            <person name="Maillard F."/>
            <person name="Murat C."/>
            <person name="Nolan M."/>
            <person name="Ohm R.A."/>
            <person name="Pangilinan J."/>
            <person name="Pereira M.F."/>
            <person name="Perotto S."/>
            <person name="Peter M."/>
            <person name="Pfister S."/>
            <person name="Riley R."/>
            <person name="Sitrit Y."/>
            <person name="Stielow J.B."/>
            <person name="Szollosi G."/>
            <person name="Zifcakova L."/>
            <person name="Stursova M."/>
            <person name="Spatafora J.W."/>
            <person name="Tedersoo L."/>
            <person name="Vaario L.M."/>
            <person name="Yamada A."/>
            <person name="Yan M."/>
            <person name="Wang P."/>
            <person name="Xu J."/>
            <person name="Bruns T."/>
            <person name="Baldrian P."/>
            <person name="Vilgalys R."/>
            <person name="Dunand C."/>
            <person name="Henrissat B."/>
            <person name="Grigoriev I.V."/>
            <person name="Hibbett D."/>
            <person name="Nagy L.G."/>
            <person name="Martin F.M."/>
        </authorList>
    </citation>
    <scope>NUCLEOTIDE SEQUENCE</scope>
    <source>
        <strain evidence="2">Prilba</strain>
    </source>
</reference>
<feature type="region of interest" description="Disordered" evidence="1">
    <location>
        <begin position="398"/>
        <end position="496"/>
    </location>
</feature>
<evidence type="ECO:0000256" key="1">
    <source>
        <dbReference type="SAM" id="MobiDB-lite"/>
    </source>
</evidence>